<dbReference type="Pfam" id="PF13175">
    <property type="entry name" value="AAA_15"/>
    <property type="match status" value="1"/>
</dbReference>
<reference evidence="2 3" key="1">
    <citation type="submission" date="2017-09" db="EMBL/GenBank/DDBJ databases">
        <title>Bacterial strain isolated from the female urinary microbiota.</title>
        <authorList>
            <person name="Thomas-White K."/>
            <person name="Kumar N."/>
            <person name="Forster S."/>
            <person name="Putonti C."/>
            <person name="Lawley T."/>
            <person name="Wolfe A.J."/>
        </authorList>
    </citation>
    <scope>NUCLEOTIDE SEQUENCE [LARGE SCALE GENOMIC DNA]</scope>
    <source>
        <strain evidence="2 3">UMB0744</strain>
    </source>
</reference>
<dbReference type="InterPro" id="IPR051396">
    <property type="entry name" value="Bact_Antivir_Def_Nuclease"/>
</dbReference>
<keyword evidence="2" id="KW-0255">Endonuclease</keyword>
<evidence type="ECO:0000313" key="2">
    <source>
        <dbReference type="EMBL" id="PMB91047.1"/>
    </source>
</evidence>
<dbReference type="PANTHER" id="PTHR43581:SF2">
    <property type="entry name" value="EXCINUCLEASE ATPASE SUBUNIT"/>
    <property type="match status" value="1"/>
</dbReference>
<evidence type="ECO:0000313" key="3">
    <source>
        <dbReference type="Proteomes" id="UP000243201"/>
    </source>
</evidence>
<evidence type="ECO:0000259" key="1">
    <source>
        <dbReference type="Pfam" id="PF13175"/>
    </source>
</evidence>
<proteinExistence type="predicted"/>
<keyword evidence="3" id="KW-1185">Reference proteome</keyword>
<dbReference type="PANTHER" id="PTHR43581">
    <property type="entry name" value="ATP/GTP PHOSPHATASE"/>
    <property type="match status" value="1"/>
</dbReference>
<keyword evidence="2" id="KW-0540">Nuclease</keyword>
<dbReference type="InterPro" id="IPR041685">
    <property type="entry name" value="AAA_GajA/Old/RecF-like"/>
</dbReference>
<dbReference type="SUPFAM" id="SSF52540">
    <property type="entry name" value="P-loop containing nucleoside triphosphate hydrolases"/>
    <property type="match status" value="1"/>
</dbReference>
<dbReference type="CDD" id="cd00267">
    <property type="entry name" value="ABC_ATPase"/>
    <property type="match status" value="1"/>
</dbReference>
<dbReference type="GO" id="GO:0004519">
    <property type="term" value="F:endonuclease activity"/>
    <property type="evidence" value="ECO:0007669"/>
    <property type="project" value="UniProtKB-KW"/>
</dbReference>
<comment type="caution">
    <text evidence="2">The sequence shown here is derived from an EMBL/GenBank/DDBJ whole genome shotgun (WGS) entry which is preliminary data.</text>
</comment>
<dbReference type="EMBL" id="PNGC01000001">
    <property type="protein sequence ID" value="PMB91047.1"/>
    <property type="molecule type" value="Genomic_DNA"/>
</dbReference>
<accession>A0ABX4UUZ4</accession>
<sequence>MRLSRFRVTNFRSINDSGWIDCESVTTLVGVNEAGKSNLILALWKLNPARGGEIDVLHDLPTEKLSMLRDKVDETCFIEANFEVDGSDIDSFCTIHENISIKDLTCIACRRYYDGHFEWEVNEESAFFNVYALGEEQNGEGEPSLKPVNLPEEERDGCLIEMIPTFVYYSNYGNLSSHVYLPFAKKWLDGEVVAGVETNDDQVRTLKELFDFVGLDPSEVLQLGKDPREVTWQQYGNQEPTKEEIERAENAKQKRTILLNSAGIRLTQNFREWWRQGNYVFRLAVDGDYLTIWVSDELRPTEVDLTDRSTGLQWFLSFFLVFLVEAKDSNKGAVLLLDEAGLSLHPKAQRNLIEFMEELSKDNQIIHTTHSPFLIDTNNVDRCVAVYVDGDGYTVASNNLKDGAGKYEKNSIYAVHAALGLSVSDVMLSGCYPIVVEGPSDQYALTAIKQKLIQQGRIKPSREIIFLPAGGNKAINMVSSILGAKDGLPPVLLDGDKPGSNTAKSLRGLQYKEASEKVVVLSELFDREGIELEDLMPYSIISRFVDRQFSSVEDEDFADVYDKNLPIVNQIEAFANKHNVELERGRWKVEMAKWFKQRLLSGADVDGETLGQWERLFNAIVSE</sequence>
<dbReference type="Proteomes" id="UP000243201">
    <property type="component" value="Unassembled WGS sequence"/>
</dbReference>
<dbReference type="Gene3D" id="3.40.50.300">
    <property type="entry name" value="P-loop containing nucleotide triphosphate hydrolases"/>
    <property type="match status" value="1"/>
</dbReference>
<dbReference type="RefSeq" id="WP_102184195.1">
    <property type="nucleotide sequence ID" value="NZ_PNGC01000001.1"/>
</dbReference>
<keyword evidence="2" id="KW-0378">Hydrolase</keyword>
<name>A0ABX4UUZ4_9ACTO</name>
<organism evidence="2 3">
    <name type="scientific">Varibaculum cambriense</name>
    <dbReference type="NCBI Taxonomy" id="184870"/>
    <lineage>
        <taxon>Bacteria</taxon>
        <taxon>Bacillati</taxon>
        <taxon>Actinomycetota</taxon>
        <taxon>Actinomycetes</taxon>
        <taxon>Actinomycetales</taxon>
        <taxon>Actinomycetaceae</taxon>
        <taxon>Varibaculum</taxon>
    </lineage>
</organism>
<dbReference type="InterPro" id="IPR027417">
    <property type="entry name" value="P-loop_NTPase"/>
</dbReference>
<gene>
    <name evidence="2" type="ORF">CJ240_04965</name>
</gene>
<protein>
    <submittedName>
        <fullName evidence="2">OLD family endonuclease</fullName>
    </submittedName>
</protein>
<feature type="domain" description="Endonuclease GajA/Old nuclease/RecF-like AAA" evidence="1">
    <location>
        <begin position="299"/>
        <end position="375"/>
    </location>
</feature>